<dbReference type="EMBL" id="JANPWB010000010">
    <property type="protein sequence ID" value="KAJ1142702.1"/>
    <property type="molecule type" value="Genomic_DNA"/>
</dbReference>
<evidence type="ECO:0000313" key="1">
    <source>
        <dbReference type="EMBL" id="KAJ1142702.1"/>
    </source>
</evidence>
<dbReference type="Proteomes" id="UP001066276">
    <property type="component" value="Chromosome 6"/>
</dbReference>
<organism evidence="1 2">
    <name type="scientific">Pleurodeles waltl</name>
    <name type="common">Iberian ribbed newt</name>
    <dbReference type="NCBI Taxonomy" id="8319"/>
    <lineage>
        <taxon>Eukaryota</taxon>
        <taxon>Metazoa</taxon>
        <taxon>Chordata</taxon>
        <taxon>Craniata</taxon>
        <taxon>Vertebrata</taxon>
        <taxon>Euteleostomi</taxon>
        <taxon>Amphibia</taxon>
        <taxon>Batrachia</taxon>
        <taxon>Caudata</taxon>
        <taxon>Salamandroidea</taxon>
        <taxon>Salamandridae</taxon>
        <taxon>Pleurodelinae</taxon>
        <taxon>Pleurodeles</taxon>
    </lineage>
</organism>
<name>A0AAV7QTG6_PLEWA</name>
<reference evidence="1" key="1">
    <citation type="journal article" date="2022" name="bioRxiv">
        <title>Sequencing and chromosome-scale assembly of the giantPleurodeles waltlgenome.</title>
        <authorList>
            <person name="Brown T."/>
            <person name="Elewa A."/>
            <person name="Iarovenko S."/>
            <person name="Subramanian E."/>
            <person name="Araus A.J."/>
            <person name="Petzold A."/>
            <person name="Susuki M."/>
            <person name="Suzuki K.-i.T."/>
            <person name="Hayashi T."/>
            <person name="Toyoda A."/>
            <person name="Oliveira C."/>
            <person name="Osipova E."/>
            <person name="Leigh N.D."/>
            <person name="Simon A."/>
            <person name="Yun M.H."/>
        </authorList>
    </citation>
    <scope>NUCLEOTIDE SEQUENCE</scope>
    <source>
        <strain evidence="1">20211129_DDA</strain>
        <tissue evidence="1">Liver</tissue>
    </source>
</reference>
<keyword evidence="2" id="KW-1185">Reference proteome</keyword>
<proteinExistence type="predicted"/>
<gene>
    <name evidence="1" type="ORF">NDU88_009015</name>
</gene>
<sequence>MMPVERKVQQALLLLREPCHMDLVRASALAGLPSARRAVSMWLRPFWLFHHRARSMCAQDASSPVGQDLGKPSTARCRSGPRLRIYLDFSGGVSFSQMGSAASKSKQLRKGLGIGSRAVLSALGRERRDKMAGTIIVVR</sequence>
<accession>A0AAV7QTG6</accession>
<dbReference type="AlphaFoldDB" id="A0AAV7QTG6"/>
<comment type="caution">
    <text evidence="1">The sequence shown here is derived from an EMBL/GenBank/DDBJ whole genome shotgun (WGS) entry which is preliminary data.</text>
</comment>
<evidence type="ECO:0000313" key="2">
    <source>
        <dbReference type="Proteomes" id="UP001066276"/>
    </source>
</evidence>
<protein>
    <submittedName>
        <fullName evidence="1">Uncharacterized protein</fullName>
    </submittedName>
</protein>